<keyword evidence="3" id="KW-1185">Reference proteome</keyword>
<evidence type="ECO:0000313" key="2">
    <source>
        <dbReference type="EMBL" id="CAG8465059.1"/>
    </source>
</evidence>
<name>A0A9N8Z1I3_9GLOM</name>
<feature type="transmembrane region" description="Helical" evidence="1">
    <location>
        <begin position="82"/>
        <end position="107"/>
    </location>
</feature>
<evidence type="ECO:0000313" key="3">
    <source>
        <dbReference type="Proteomes" id="UP000789706"/>
    </source>
</evidence>
<gene>
    <name evidence="2" type="ORF">DEBURN_LOCUS2874</name>
</gene>
<sequence>MSKTISTPSLNHNIDRNPSISKSSESNFVLGLSTTFFTAGIIGSLWYTKRKAKPLSTEIFSTSNQLGINSGYRIATLYSFQALAIGTILCVSVSGLCAIGIGTLLGVSNLREFHGKMKDLVPYYVPSLRKTLKNSEKIKLSNSEQDDWKILQDEWEKHLLEKKLKEIQNPPPKKWWQK</sequence>
<dbReference type="OrthoDB" id="2378895at2759"/>
<dbReference type="AlphaFoldDB" id="A0A9N8Z1I3"/>
<proteinExistence type="predicted"/>
<keyword evidence="1" id="KW-1133">Transmembrane helix</keyword>
<dbReference type="EMBL" id="CAJVPK010000167">
    <property type="protein sequence ID" value="CAG8465059.1"/>
    <property type="molecule type" value="Genomic_DNA"/>
</dbReference>
<organism evidence="2 3">
    <name type="scientific">Diversispora eburnea</name>
    <dbReference type="NCBI Taxonomy" id="1213867"/>
    <lineage>
        <taxon>Eukaryota</taxon>
        <taxon>Fungi</taxon>
        <taxon>Fungi incertae sedis</taxon>
        <taxon>Mucoromycota</taxon>
        <taxon>Glomeromycotina</taxon>
        <taxon>Glomeromycetes</taxon>
        <taxon>Diversisporales</taxon>
        <taxon>Diversisporaceae</taxon>
        <taxon>Diversispora</taxon>
    </lineage>
</organism>
<keyword evidence="1" id="KW-0812">Transmembrane</keyword>
<keyword evidence="1" id="KW-0472">Membrane</keyword>
<feature type="transmembrane region" description="Helical" evidence="1">
    <location>
        <begin position="28"/>
        <end position="47"/>
    </location>
</feature>
<dbReference type="Proteomes" id="UP000789706">
    <property type="component" value="Unassembled WGS sequence"/>
</dbReference>
<accession>A0A9N8Z1I3</accession>
<reference evidence="2" key="1">
    <citation type="submission" date="2021-06" db="EMBL/GenBank/DDBJ databases">
        <authorList>
            <person name="Kallberg Y."/>
            <person name="Tangrot J."/>
            <person name="Rosling A."/>
        </authorList>
    </citation>
    <scope>NUCLEOTIDE SEQUENCE</scope>
    <source>
        <strain evidence="2">AZ414A</strain>
    </source>
</reference>
<evidence type="ECO:0000256" key="1">
    <source>
        <dbReference type="SAM" id="Phobius"/>
    </source>
</evidence>
<protein>
    <submittedName>
        <fullName evidence="2">3964_t:CDS:1</fullName>
    </submittedName>
</protein>
<comment type="caution">
    <text evidence="2">The sequence shown here is derived from an EMBL/GenBank/DDBJ whole genome shotgun (WGS) entry which is preliminary data.</text>
</comment>